<accession>G2Y2G3</accession>
<dbReference type="InParanoid" id="G2Y2G3"/>
<reference evidence="3" key="1">
    <citation type="journal article" date="2011" name="PLoS Genet.">
        <title>Genomic analysis of the necrotrophic fungal pathogens Sclerotinia sclerotiorum and Botrytis cinerea.</title>
        <authorList>
            <person name="Amselem J."/>
            <person name="Cuomo C.A."/>
            <person name="van Kan J.A."/>
            <person name="Viaud M."/>
            <person name="Benito E.P."/>
            <person name="Couloux A."/>
            <person name="Coutinho P.M."/>
            <person name="de Vries R.P."/>
            <person name="Dyer P.S."/>
            <person name="Fillinger S."/>
            <person name="Fournier E."/>
            <person name="Gout L."/>
            <person name="Hahn M."/>
            <person name="Kohn L."/>
            <person name="Lapalu N."/>
            <person name="Plummer K.M."/>
            <person name="Pradier J.M."/>
            <person name="Quevillon E."/>
            <person name="Sharon A."/>
            <person name="Simon A."/>
            <person name="ten Have A."/>
            <person name="Tudzynski B."/>
            <person name="Tudzynski P."/>
            <person name="Wincker P."/>
            <person name="Andrew M."/>
            <person name="Anthouard V."/>
            <person name="Beever R.E."/>
            <person name="Beffa R."/>
            <person name="Benoit I."/>
            <person name="Bouzid O."/>
            <person name="Brault B."/>
            <person name="Chen Z."/>
            <person name="Choquer M."/>
            <person name="Collemare J."/>
            <person name="Cotton P."/>
            <person name="Danchin E.G."/>
            <person name="Da Silva C."/>
            <person name="Gautier A."/>
            <person name="Giraud C."/>
            <person name="Giraud T."/>
            <person name="Gonzalez C."/>
            <person name="Grossetete S."/>
            <person name="Guldener U."/>
            <person name="Henrissat B."/>
            <person name="Howlett B.J."/>
            <person name="Kodira C."/>
            <person name="Kretschmer M."/>
            <person name="Lappartient A."/>
            <person name="Leroch M."/>
            <person name="Levis C."/>
            <person name="Mauceli E."/>
            <person name="Neuveglise C."/>
            <person name="Oeser B."/>
            <person name="Pearson M."/>
            <person name="Poulain J."/>
            <person name="Poussereau N."/>
            <person name="Quesneville H."/>
            <person name="Rascle C."/>
            <person name="Schumacher J."/>
            <person name="Segurens B."/>
            <person name="Sexton A."/>
            <person name="Silva E."/>
            <person name="Sirven C."/>
            <person name="Soanes D.M."/>
            <person name="Talbot N.J."/>
            <person name="Templeton M."/>
            <person name="Yandava C."/>
            <person name="Yarden O."/>
            <person name="Zeng Q."/>
            <person name="Rollins J.A."/>
            <person name="Lebrun M.H."/>
            <person name="Dickman M."/>
        </authorList>
    </citation>
    <scope>NUCLEOTIDE SEQUENCE [LARGE SCALE GENOMIC DNA]</scope>
    <source>
        <strain evidence="3">T4</strain>
    </source>
</reference>
<keyword evidence="1" id="KW-0812">Transmembrane</keyword>
<dbReference type="HOGENOM" id="CLU_2830901_0_0_1"/>
<name>G2Y2G3_BOTF4</name>
<protein>
    <submittedName>
        <fullName evidence="2">Uncharacterized protein</fullName>
    </submittedName>
</protein>
<dbReference type="EMBL" id="FQ790283">
    <property type="protein sequence ID" value="CCD46853.1"/>
    <property type="molecule type" value="Genomic_DNA"/>
</dbReference>
<evidence type="ECO:0000313" key="2">
    <source>
        <dbReference type="EMBL" id="CCD46853.1"/>
    </source>
</evidence>
<feature type="transmembrane region" description="Helical" evidence="1">
    <location>
        <begin position="27"/>
        <end position="47"/>
    </location>
</feature>
<gene>
    <name evidence="2" type="ORF">BofuT4_uP115590.1</name>
</gene>
<proteinExistence type="predicted"/>
<evidence type="ECO:0000313" key="3">
    <source>
        <dbReference type="Proteomes" id="UP000008177"/>
    </source>
</evidence>
<evidence type="ECO:0000256" key="1">
    <source>
        <dbReference type="SAM" id="Phobius"/>
    </source>
</evidence>
<organism evidence="2 3">
    <name type="scientific">Botryotinia fuckeliana (strain T4)</name>
    <name type="common">Noble rot fungus</name>
    <name type="synonym">Botrytis cinerea</name>
    <dbReference type="NCBI Taxonomy" id="999810"/>
    <lineage>
        <taxon>Eukaryota</taxon>
        <taxon>Fungi</taxon>
        <taxon>Dikarya</taxon>
        <taxon>Ascomycota</taxon>
        <taxon>Pezizomycotina</taxon>
        <taxon>Leotiomycetes</taxon>
        <taxon>Helotiales</taxon>
        <taxon>Sclerotiniaceae</taxon>
        <taxon>Botrytis</taxon>
    </lineage>
</organism>
<dbReference type="AlphaFoldDB" id="G2Y2G3"/>
<keyword evidence="1" id="KW-1133">Transmembrane helix</keyword>
<sequence>MPAFPHWSLVPSGSCAPLDWLHKASTVVHRPFLLYLLCLYCVVNCIVCEPQKISPAFNPARPSIVH</sequence>
<dbReference type="Proteomes" id="UP000008177">
    <property type="component" value="Unplaced contigs"/>
</dbReference>
<keyword evidence="1" id="KW-0472">Membrane</keyword>